<name>A0A7S3DBM6_9EUKA</name>
<dbReference type="PANTHER" id="PTHR10579:SF43">
    <property type="entry name" value="ZINC FINGER (C3HC4-TYPE RING FINGER) FAMILY PROTEIN"/>
    <property type="match status" value="1"/>
</dbReference>
<evidence type="ECO:0000256" key="1">
    <source>
        <dbReference type="SAM" id="MobiDB-lite"/>
    </source>
</evidence>
<reference evidence="3" key="1">
    <citation type="submission" date="2021-01" db="EMBL/GenBank/DDBJ databases">
        <authorList>
            <person name="Corre E."/>
            <person name="Pelletier E."/>
            <person name="Niang G."/>
            <person name="Scheremetjew M."/>
            <person name="Finn R."/>
            <person name="Kale V."/>
            <person name="Holt S."/>
            <person name="Cochrane G."/>
            <person name="Meng A."/>
            <person name="Brown T."/>
            <person name="Cohen L."/>
        </authorList>
    </citation>
    <scope>NUCLEOTIDE SEQUENCE</scope>
    <source>
        <strain evidence="3">NIES-2562</strain>
    </source>
</reference>
<dbReference type="InterPro" id="IPR051266">
    <property type="entry name" value="CLCR"/>
</dbReference>
<evidence type="ECO:0000313" key="3">
    <source>
        <dbReference type="EMBL" id="CAE0252744.1"/>
    </source>
</evidence>
<dbReference type="InterPro" id="IPR036465">
    <property type="entry name" value="vWFA_dom_sf"/>
</dbReference>
<dbReference type="AlphaFoldDB" id="A0A7S3DBM6"/>
<proteinExistence type="predicted"/>
<dbReference type="PROSITE" id="PS50234">
    <property type="entry name" value="VWFA"/>
    <property type="match status" value="1"/>
</dbReference>
<sequence>MAAEAPSTASNTSRTTAKLSVEVQPLHVKAGTTAEVAGLLSIAAPVQDFDTSGPARAPLRLCAIIDCSSSMEGEKIKLVKETLEFVISQLTADDFFSIVVFSTSASTHMQLTKMTPENKKSALQAVKKIWANGRTNLSDGLFEGLSTLLGPSVTLPHPNFDVLSELLRQQEDPCLTLRAKTTLRSRPHGGGREYWRMGFGYGYSTSLGMGTSYALSNATTLSGNESPCESSTVRRPARHFSSSPTPYGTPRECWHEDLKEEEEEEVEEEELGEGGGETRAEDWYCEISVDVREEGLAALVQDVTIKLPSGVVLHPTAAYPSYDNYLSLGGLGAPQPTSQVKRQFELSPAQYQEVVSSGQQVRVHARVDLSGQEEIVFPITLADNESVTEERAALIEARQAKPEESRAAGGEGDRAKKDEVLSCFLFTDGKANGGIVDTQQLCAKAAQHCNVVKQYTGIKPSVYTFGFGEYHSDGMLRATAEACSGMYYFIESSSTIAASFANALGGLLSVAMVDVELQLQPLHGAKLVKVETTYSHRTDASGSVFITFGEVFSEETRDILVQLSIPEVTSAEGEEPSFPYLHSTLRYRSIASNANDEKEADIRVYRPDEISKDMEEKNAVNIKIEEQRIRLATIDSLTAVQQMEAASGGVLDAHAVDAARSRITFSMDAAMNSPSLHTPTGRFCVAQMSALRDQLSAGSMHDSVCRRTRIRAKPVFKEAQIREGSHPLSNSVKATLAFTLRFEGIPSPRHLVTRHEPRRGRVAEGKIQCHTYWCFLLWCNSRAQGSVGLPVVKKPVFTFVAGGGL</sequence>
<feature type="compositionally biased region" description="Acidic residues" evidence="1">
    <location>
        <begin position="259"/>
        <end position="272"/>
    </location>
</feature>
<feature type="region of interest" description="Disordered" evidence="1">
    <location>
        <begin position="225"/>
        <end position="277"/>
    </location>
</feature>
<dbReference type="PANTHER" id="PTHR10579">
    <property type="entry name" value="CALCIUM-ACTIVATED CHLORIDE CHANNEL REGULATOR"/>
    <property type="match status" value="1"/>
</dbReference>
<dbReference type="Pfam" id="PF13768">
    <property type="entry name" value="VWA_3"/>
    <property type="match status" value="1"/>
</dbReference>
<organism evidence="3">
    <name type="scientific">Palpitomonas bilix</name>
    <dbReference type="NCBI Taxonomy" id="652834"/>
    <lineage>
        <taxon>Eukaryota</taxon>
        <taxon>Eukaryota incertae sedis</taxon>
    </lineage>
</organism>
<dbReference type="EMBL" id="HBIB01022897">
    <property type="protein sequence ID" value="CAE0252744.1"/>
    <property type="molecule type" value="Transcribed_RNA"/>
</dbReference>
<dbReference type="SUPFAM" id="SSF53300">
    <property type="entry name" value="vWA-like"/>
    <property type="match status" value="2"/>
</dbReference>
<accession>A0A7S3DBM6</accession>
<protein>
    <recommendedName>
        <fullName evidence="2">VWFA domain-containing protein</fullName>
    </recommendedName>
</protein>
<evidence type="ECO:0000259" key="2">
    <source>
        <dbReference type="PROSITE" id="PS50234"/>
    </source>
</evidence>
<feature type="domain" description="VWFA" evidence="2">
    <location>
        <begin position="60"/>
        <end position="141"/>
    </location>
</feature>
<dbReference type="Gene3D" id="3.40.50.410">
    <property type="entry name" value="von Willebrand factor, type A domain"/>
    <property type="match status" value="2"/>
</dbReference>
<dbReference type="Pfam" id="PF00092">
    <property type="entry name" value="VWA"/>
    <property type="match status" value="1"/>
</dbReference>
<gene>
    <name evidence="3" type="ORF">PBIL07802_LOCUS14973</name>
</gene>
<dbReference type="InterPro" id="IPR002035">
    <property type="entry name" value="VWF_A"/>
</dbReference>